<dbReference type="GO" id="GO:0016787">
    <property type="term" value="F:hydrolase activity"/>
    <property type="evidence" value="ECO:0007669"/>
    <property type="project" value="InterPro"/>
</dbReference>
<reference evidence="6" key="2">
    <citation type="submission" date="2015-01" db="EMBL/GenBank/DDBJ databases">
        <title>Complete genome sequence of Methylobacterium aquaticum strain 22A.</title>
        <authorList>
            <person name="Tani A."/>
            <person name="Ogura Y."/>
            <person name="Hayashi T."/>
        </authorList>
    </citation>
    <scope>NUCLEOTIDE SEQUENCE [LARGE SCALE GENOMIC DNA]</scope>
    <source>
        <strain evidence="6">MA-22A</strain>
    </source>
</reference>
<dbReference type="STRING" id="270351.Maq22A_c09735"/>
<dbReference type="KEGG" id="maqu:Maq22A_c09735"/>
<dbReference type="SUPFAM" id="SSF56300">
    <property type="entry name" value="Metallo-dependent phosphatases"/>
    <property type="match status" value="1"/>
</dbReference>
<protein>
    <submittedName>
        <fullName evidence="5">Cna protein B-type domain containing protein</fullName>
    </submittedName>
</protein>
<dbReference type="Pfam" id="PF00149">
    <property type="entry name" value="Metallophos"/>
    <property type="match status" value="1"/>
</dbReference>
<dbReference type="PANTHER" id="PTHR43143">
    <property type="entry name" value="METALLOPHOSPHOESTERASE, CALCINEURIN SUPERFAMILY"/>
    <property type="match status" value="1"/>
</dbReference>
<dbReference type="PROSITE" id="PS51318">
    <property type="entry name" value="TAT"/>
    <property type="match status" value="1"/>
</dbReference>
<feature type="domain" description="Calcineurin-like phosphoesterase" evidence="2">
    <location>
        <begin position="203"/>
        <end position="363"/>
    </location>
</feature>
<dbReference type="InterPro" id="IPR051918">
    <property type="entry name" value="STPP_CPPED1"/>
</dbReference>
<dbReference type="OrthoDB" id="9784378at2"/>
<feature type="domain" description="Calcineurin-like phosphoesterase C-terminal" evidence="3">
    <location>
        <begin position="386"/>
        <end position="567"/>
    </location>
</feature>
<dbReference type="EMBL" id="AP014704">
    <property type="protein sequence ID" value="BAQ45237.1"/>
    <property type="molecule type" value="Genomic_DNA"/>
</dbReference>
<feature type="signal peptide" evidence="1">
    <location>
        <begin position="1"/>
        <end position="28"/>
    </location>
</feature>
<evidence type="ECO:0000259" key="2">
    <source>
        <dbReference type="Pfam" id="PF00149"/>
    </source>
</evidence>
<dbReference type="Gene3D" id="3.60.21.10">
    <property type="match status" value="1"/>
</dbReference>
<accession>A0A0C6FED8</accession>
<dbReference type="InterPro" id="IPR032288">
    <property type="entry name" value="Metallophos_C"/>
</dbReference>
<reference evidence="5 6" key="1">
    <citation type="journal article" date="2015" name="Genome Announc.">
        <title>Complete Genome Sequence of Methylobacterium aquaticum Strain 22A, Isolated from Racomitrium japonicum Moss.</title>
        <authorList>
            <person name="Tani A."/>
            <person name="Ogura Y."/>
            <person name="Hayashi T."/>
            <person name="Kimbara K."/>
        </authorList>
    </citation>
    <scope>NUCLEOTIDE SEQUENCE [LARGE SCALE GENOMIC DNA]</scope>
    <source>
        <strain evidence="5 6">MA-22A</strain>
    </source>
</reference>
<sequence length="585" mass="62573">MTDHHTLTRRTTLAGATALALAPLAARAQGSGTGPSVGQGDGRAAGQATGIVYEDRGAKGRRGPDDPGLPDVLVSNGREVVRTDAQGRYALPIGDEAVIFVIKPTGFSLPPGPDGLPHFSYLHQPAGTPPDLALRYPGIAPTGPLPASVDFGLTRSPESGDFDVVLFTDPQPESHAELTFVRDTAVARVLGTRGAFGKVAFGMTTGDVLFDDLSLYPRQNRIMAQIGVPWFHIGGNHDLNFEAPDAGRSRETFKRTFGAPYYALEHGGVLFLMLDNVNYLGARTATASRGGRYEGRIGERQLAFVENLLKQVPADRLVVVAMHIPLTNDLGPDDPANSTADRAQLLRLLAGRPSVSVSGHTHTTEHHYLGPDGRAGAEGGDAHHHHVLTAVSGSWWSGPPDRRGIATADSRDGTPHGFHVLSIAGGRTYTTRYVPASDDAGRQMRIVLESQFHGDDLARLPDTRLYELLGATIPAESAGGTNVVVNLFDGGPRSTVSFRIGDGPLIPMTRTRRPDPFVAALYARNAATRKSWVKAEPCSHLWTARLPRDLRAGTHRLTVEAIDEYGRPHRDGLVLELLDGAARAG</sequence>
<evidence type="ECO:0000259" key="3">
    <source>
        <dbReference type="Pfam" id="PF16370"/>
    </source>
</evidence>
<dbReference type="InterPro" id="IPR004843">
    <property type="entry name" value="Calcineurin-like_PHP"/>
</dbReference>
<gene>
    <name evidence="5" type="primary">icc</name>
    <name evidence="5" type="ORF">Maq22A_c09735</name>
</gene>
<dbReference type="Pfam" id="PF16371">
    <property type="entry name" value="MetallophosN"/>
    <property type="match status" value="1"/>
</dbReference>
<evidence type="ECO:0000259" key="4">
    <source>
        <dbReference type="Pfam" id="PF16371"/>
    </source>
</evidence>
<organism evidence="5 6">
    <name type="scientific">Methylobacterium aquaticum</name>
    <dbReference type="NCBI Taxonomy" id="270351"/>
    <lineage>
        <taxon>Bacteria</taxon>
        <taxon>Pseudomonadati</taxon>
        <taxon>Pseudomonadota</taxon>
        <taxon>Alphaproteobacteria</taxon>
        <taxon>Hyphomicrobiales</taxon>
        <taxon>Methylobacteriaceae</taxon>
        <taxon>Methylobacterium</taxon>
    </lineage>
</organism>
<feature type="domain" description="Calcineurin-like phosphoesterase N-terminal" evidence="4">
    <location>
        <begin position="66"/>
        <end position="119"/>
    </location>
</feature>
<proteinExistence type="predicted"/>
<name>A0A0C6FED8_9HYPH</name>
<dbReference type="PANTHER" id="PTHR43143:SF6">
    <property type="entry name" value="BLL3016 PROTEIN"/>
    <property type="match status" value="1"/>
</dbReference>
<evidence type="ECO:0000313" key="5">
    <source>
        <dbReference type="EMBL" id="BAQ45237.1"/>
    </source>
</evidence>
<dbReference type="InterPro" id="IPR032285">
    <property type="entry name" value="Metallophos_N"/>
</dbReference>
<dbReference type="InterPro" id="IPR029052">
    <property type="entry name" value="Metallo-depent_PP-like"/>
</dbReference>
<feature type="chain" id="PRO_5002197191" evidence="1">
    <location>
        <begin position="29"/>
        <end position="585"/>
    </location>
</feature>
<dbReference type="Pfam" id="PF16370">
    <property type="entry name" value="MetallophosC"/>
    <property type="match status" value="1"/>
</dbReference>
<keyword evidence="1" id="KW-0732">Signal</keyword>
<dbReference type="PATRIC" id="fig|270351.10.peg.1868"/>
<evidence type="ECO:0000313" key="6">
    <source>
        <dbReference type="Proteomes" id="UP000061432"/>
    </source>
</evidence>
<dbReference type="Proteomes" id="UP000061432">
    <property type="component" value="Chromosome"/>
</dbReference>
<dbReference type="InterPro" id="IPR006311">
    <property type="entry name" value="TAT_signal"/>
</dbReference>
<dbReference type="AlphaFoldDB" id="A0A0C6FED8"/>
<evidence type="ECO:0000256" key="1">
    <source>
        <dbReference type="SAM" id="SignalP"/>
    </source>
</evidence>
<dbReference type="RefSeq" id="WP_060849298.1">
    <property type="nucleotide sequence ID" value="NZ_AP014704.1"/>
</dbReference>